<accession>A0A428H3X2</accession>
<dbReference type="EMBL" id="RJPS01000004">
    <property type="protein sequence ID" value="RSJ90484.1"/>
    <property type="molecule type" value="Genomic_DNA"/>
</dbReference>
<comment type="caution">
    <text evidence="1">The sequence shown here is derived from an EMBL/GenBank/DDBJ whole genome shotgun (WGS) entry which is preliminary data.</text>
</comment>
<evidence type="ECO:0000313" key="2">
    <source>
        <dbReference type="Proteomes" id="UP000270868"/>
    </source>
</evidence>
<gene>
    <name evidence="1" type="ORF">D8792_04545</name>
</gene>
<dbReference type="AlphaFoldDB" id="A0A428H3X2"/>
<sequence>MNKAEFKKISSEVLKQQEYTILTSPYSILHLTMA</sequence>
<dbReference type="Proteomes" id="UP000270868">
    <property type="component" value="Unassembled WGS sequence"/>
</dbReference>
<evidence type="ECO:0000313" key="1">
    <source>
        <dbReference type="EMBL" id="RSJ90484.1"/>
    </source>
</evidence>
<protein>
    <submittedName>
        <fullName evidence="1">Uncharacterized protein</fullName>
    </submittedName>
</protein>
<proteinExistence type="predicted"/>
<name>A0A428H3X2_STRCR</name>
<organism evidence="1 2">
    <name type="scientific">Streptococcus cristatus</name>
    <dbReference type="NCBI Taxonomy" id="45634"/>
    <lineage>
        <taxon>Bacteria</taxon>
        <taxon>Bacillati</taxon>
        <taxon>Bacillota</taxon>
        <taxon>Bacilli</taxon>
        <taxon>Lactobacillales</taxon>
        <taxon>Streptococcaceae</taxon>
        <taxon>Streptococcus</taxon>
    </lineage>
</organism>
<reference evidence="1 2" key="1">
    <citation type="submission" date="2018-11" db="EMBL/GenBank/DDBJ databases">
        <title>Species Designations Belie Phenotypic and Genotypic Heterogeneity in Oral Streptococci.</title>
        <authorList>
            <person name="Velsko I."/>
        </authorList>
    </citation>
    <scope>NUCLEOTIDE SEQUENCE [LARGE SCALE GENOMIC DNA]</scope>
    <source>
        <strain evidence="1 2">A52</strain>
    </source>
</reference>